<comment type="caution">
    <text evidence="2">The sequence shown here is derived from an EMBL/GenBank/DDBJ whole genome shotgun (WGS) entry which is preliminary data.</text>
</comment>
<accession>A0A7J6BKE8</accession>
<feature type="compositionally biased region" description="Basic and acidic residues" evidence="1">
    <location>
        <begin position="115"/>
        <end position="131"/>
    </location>
</feature>
<evidence type="ECO:0000256" key="1">
    <source>
        <dbReference type="SAM" id="MobiDB-lite"/>
    </source>
</evidence>
<protein>
    <submittedName>
        <fullName evidence="2">Uncharacterized protein</fullName>
    </submittedName>
</protein>
<dbReference type="EMBL" id="JAAMOB010000025">
    <property type="protein sequence ID" value="KAF4094685.1"/>
    <property type="molecule type" value="Genomic_DNA"/>
</dbReference>
<evidence type="ECO:0000313" key="2">
    <source>
        <dbReference type="EMBL" id="KAF4094685.1"/>
    </source>
</evidence>
<sequence length="150" mass="16159">MLIRGTSAHAQALGQSMANMVQARRQVWLSQANLLDQDCMAVPAAPLVPGEVFGPPAEAALEQSRRTRELTRSVVRAPATCGLRTSAGSSNWARAESSSQAFVGHRWFSAQGHPQDQDKESGSPFVGHDRQSLPAHVEQAEETVTDGPWS</sequence>
<proteinExistence type="predicted"/>
<dbReference type="Proteomes" id="UP000579812">
    <property type="component" value="Unassembled WGS sequence"/>
</dbReference>
<dbReference type="AlphaFoldDB" id="A0A7J6BKE8"/>
<organism evidence="2 3">
    <name type="scientific">Onychostoma macrolepis</name>
    <dbReference type="NCBI Taxonomy" id="369639"/>
    <lineage>
        <taxon>Eukaryota</taxon>
        <taxon>Metazoa</taxon>
        <taxon>Chordata</taxon>
        <taxon>Craniata</taxon>
        <taxon>Vertebrata</taxon>
        <taxon>Euteleostomi</taxon>
        <taxon>Actinopterygii</taxon>
        <taxon>Neopterygii</taxon>
        <taxon>Teleostei</taxon>
        <taxon>Ostariophysi</taxon>
        <taxon>Cypriniformes</taxon>
        <taxon>Cyprinidae</taxon>
        <taxon>Acrossocheilinae</taxon>
        <taxon>Onychostoma</taxon>
    </lineage>
</organism>
<name>A0A7J6BKE8_9TELE</name>
<feature type="region of interest" description="Disordered" evidence="1">
    <location>
        <begin position="105"/>
        <end position="150"/>
    </location>
</feature>
<keyword evidence="3" id="KW-1185">Reference proteome</keyword>
<reference evidence="2 3" key="1">
    <citation type="submission" date="2020-04" db="EMBL/GenBank/DDBJ databases">
        <title>Chromosome-level genome assembly of a cyprinid fish Onychostoma macrolepis by integration of Nanopore Sequencing, Bionano and Hi-C technology.</title>
        <authorList>
            <person name="Wang D."/>
        </authorList>
    </citation>
    <scope>NUCLEOTIDE SEQUENCE [LARGE SCALE GENOMIC DNA]</scope>
    <source>
        <strain evidence="2">SWU-2019</strain>
        <tissue evidence="2">Muscle</tissue>
    </source>
</reference>
<evidence type="ECO:0000313" key="3">
    <source>
        <dbReference type="Proteomes" id="UP000579812"/>
    </source>
</evidence>
<gene>
    <name evidence="2" type="ORF">G5714_023763</name>
</gene>